<feature type="signal peptide" evidence="16">
    <location>
        <begin position="1"/>
        <end position="21"/>
    </location>
</feature>
<evidence type="ECO:0000256" key="7">
    <source>
        <dbReference type="ARBA" id="ARBA00022729"/>
    </source>
</evidence>
<dbReference type="Proteomes" id="UP000194161">
    <property type="component" value="Chromosome"/>
</dbReference>
<evidence type="ECO:0000256" key="11">
    <source>
        <dbReference type="ARBA" id="ARBA00023316"/>
    </source>
</evidence>
<dbReference type="SUPFAM" id="SSF56601">
    <property type="entry name" value="beta-lactamase/transpeptidase-like"/>
    <property type="match status" value="1"/>
</dbReference>
<comment type="pathway">
    <text evidence="2">Cell wall biogenesis; peptidoglycan biosynthesis.</text>
</comment>
<evidence type="ECO:0000256" key="3">
    <source>
        <dbReference type="ARBA" id="ARBA00007164"/>
    </source>
</evidence>
<organism evidence="18 19">
    <name type="scientific">Bordetella genomosp. 13</name>
    <dbReference type="NCBI Taxonomy" id="463040"/>
    <lineage>
        <taxon>Bacteria</taxon>
        <taxon>Pseudomonadati</taxon>
        <taxon>Pseudomonadota</taxon>
        <taxon>Betaproteobacteria</taxon>
        <taxon>Burkholderiales</taxon>
        <taxon>Alcaligenaceae</taxon>
        <taxon>Bordetella</taxon>
    </lineage>
</organism>
<evidence type="ECO:0000256" key="4">
    <source>
        <dbReference type="ARBA" id="ARBA00012448"/>
    </source>
</evidence>
<dbReference type="Pfam" id="PF00768">
    <property type="entry name" value="Peptidase_S11"/>
    <property type="match status" value="1"/>
</dbReference>
<name>A0A1W6ZIA8_9BORD</name>
<dbReference type="Pfam" id="PF07943">
    <property type="entry name" value="PBP5_C"/>
    <property type="match status" value="1"/>
</dbReference>
<evidence type="ECO:0000256" key="2">
    <source>
        <dbReference type="ARBA" id="ARBA00004752"/>
    </source>
</evidence>
<dbReference type="OrthoDB" id="9795979at2"/>
<dbReference type="EC" id="3.4.16.4" evidence="4"/>
<comment type="catalytic activity">
    <reaction evidence="12">
        <text>Preferential cleavage: (Ac)2-L-Lys-D-Ala-|-D-Ala. Also transpeptidation of peptidyl-alanyl moieties that are N-acyl substituents of D-alanine.</text>
        <dbReference type="EC" id="3.4.16.4"/>
    </reaction>
</comment>
<keyword evidence="19" id="KW-1185">Reference proteome</keyword>
<dbReference type="UniPathway" id="UPA00219"/>
<feature type="active site" description="Proton acceptor" evidence="13">
    <location>
        <position position="84"/>
    </location>
</feature>
<evidence type="ECO:0000259" key="17">
    <source>
        <dbReference type="SMART" id="SM00936"/>
    </source>
</evidence>
<accession>A0A1W6ZIA8</accession>
<dbReference type="InterPro" id="IPR015956">
    <property type="entry name" value="Peniciliin-bd_prot_C_sf"/>
</dbReference>
<dbReference type="Gene3D" id="2.60.410.10">
    <property type="entry name" value="D-Ala-D-Ala carboxypeptidase, C-terminal domain"/>
    <property type="match status" value="1"/>
</dbReference>
<dbReference type="KEGG" id="bgm:CAL15_20750"/>
<dbReference type="RefSeq" id="WP_086080223.1">
    <property type="nucleotide sequence ID" value="NZ_CP021111.1"/>
</dbReference>
<evidence type="ECO:0000256" key="10">
    <source>
        <dbReference type="ARBA" id="ARBA00022984"/>
    </source>
</evidence>
<evidence type="ECO:0000256" key="8">
    <source>
        <dbReference type="ARBA" id="ARBA00022801"/>
    </source>
</evidence>
<dbReference type="GO" id="GO:0008360">
    <property type="term" value="P:regulation of cell shape"/>
    <property type="evidence" value="ECO:0007669"/>
    <property type="project" value="UniProtKB-KW"/>
</dbReference>
<gene>
    <name evidence="18" type="ORF">CAL15_20750</name>
</gene>
<feature type="binding site" evidence="14">
    <location>
        <position position="245"/>
    </location>
    <ligand>
        <name>substrate</name>
    </ligand>
</feature>
<evidence type="ECO:0000313" key="19">
    <source>
        <dbReference type="Proteomes" id="UP000194161"/>
    </source>
</evidence>
<dbReference type="InterPro" id="IPR018044">
    <property type="entry name" value="Peptidase_S11"/>
</dbReference>
<evidence type="ECO:0000256" key="15">
    <source>
        <dbReference type="RuleBase" id="RU004016"/>
    </source>
</evidence>
<dbReference type="SUPFAM" id="SSF69189">
    <property type="entry name" value="Penicillin-binding protein associated domain"/>
    <property type="match status" value="1"/>
</dbReference>
<evidence type="ECO:0000256" key="9">
    <source>
        <dbReference type="ARBA" id="ARBA00022960"/>
    </source>
</evidence>
<evidence type="ECO:0000256" key="12">
    <source>
        <dbReference type="ARBA" id="ARBA00034000"/>
    </source>
</evidence>
<dbReference type="InterPro" id="IPR001967">
    <property type="entry name" value="Peptidase_S11_N"/>
</dbReference>
<feature type="domain" description="Peptidase S11 D-Ala-D-Ala carboxypeptidase A C-terminal" evidence="17">
    <location>
        <begin position="299"/>
        <end position="387"/>
    </location>
</feature>
<evidence type="ECO:0000256" key="6">
    <source>
        <dbReference type="ARBA" id="ARBA00022670"/>
    </source>
</evidence>
<dbReference type="SMART" id="SM00936">
    <property type="entry name" value="PBP5_C"/>
    <property type="match status" value="1"/>
</dbReference>
<keyword evidence="5" id="KW-0121">Carboxypeptidase</keyword>
<evidence type="ECO:0000256" key="14">
    <source>
        <dbReference type="PIRSR" id="PIRSR618044-2"/>
    </source>
</evidence>
<evidence type="ECO:0000256" key="16">
    <source>
        <dbReference type="SAM" id="SignalP"/>
    </source>
</evidence>
<dbReference type="EMBL" id="CP021111">
    <property type="protein sequence ID" value="ARP96574.1"/>
    <property type="molecule type" value="Genomic_DNA"/>
</dbReference>
<dbReference type="InterPro" id="IPR037167">
    <property type="entry name" value="Peptidase_S11_C_sf"/>
</dbReference>
<sequence length="403" mass="42796">MSIRKRIVASAVAVAISAVLAGLATPAARAVAPSAPVASIPAVVSAATPPLLTAKAWLLLDATSGQVLGASNADQRIEPASLTKVMTAYVVFQALKAREITLDQQVLVSARAWKVAPGSSKMFLEPGTRVSVRDLLTGLLVQSGNDAAIALAEAVSGSVEAFVQRMNEQAAALGLHATHFASPHGLPDPQTYSTARELAILAARYQRDFPESRAYDTIRQFTYNKITQSNRNRLLWLDPTVDGLKTGHTESAGYCIVVSAQRPAGPLQRRLISVVIGTASDKLRTQESRMLLEWGYRAFDTVRLYAQGEAAGSAEVWKGASDAVKTGYASDVYLTVPAGARIDRQVRQADTLVAPLAAGDRIGTVQVSVDGKPAVQVPLVALEPVAQAGIAGRAWDTVRLWLR</sequence>
<keyword evidence="9" id="KW-0133">Cell shape</keyword>
<feature type="active site" description="Acyl-ester intermediate" evidence="13">
    <location>
        <position position="81"/>
    </location>
</feature>
<keyword evidence="7 16" id="KW-0732">Signal</keyword>
<evidence type="ECO:0000313" key="18">
    <source>
        <dbReference type="EMBL" id="ARP96574.1"/>
    </source>
</evidence>
<dbReference type="InterPro" id="IPR012907">
    <property type="entry name" value="Peptidase_S11_C"/>
</dbReference>
<dbReference type="PANTHER" id="PTHR21581:SF6">
    <property type="entry name" value="TRAFFICKING PROTEIN PARTICLE COMPLEX SUBUNIT 12"/>
    <property type="match status" value="1"/>
</dbReference>
<keyword evidence="6" id="KW-0645">Protease</keyword>
<dbReference type="GO" id="GO:0006508">
    <property type="term" value="P:proteolysis"/>
    <property type="evidence" value="ECO:0007669"/>
    <property type="project" value="UniProtKB-KW"/>
</dbReference>
<evidence type="ECO:0000256" key="1">
    <source>
        <dbReference type="ARBA" id="ARBA00003217"/>
    </source>
</evidence>
<dbReference type="GO" id="GO:0009002">
    <property type="term" value="F:serine-type D-Ala-D-Ala carboxypeptidase activity"/>
    <property type="evidence" value="ECO:0007669"/>
    <property type="project" value="UniProtKB-EC"/>
</dbReference>
<proteinExistence type="inferred from homology"/>
<dbReference type="PRINTS" id="PR00725">
    <property type="entry name" value="DADACBPTASE1"/>
</dbReference>
<dbReference type="InterPro" id="IPR006311">
    <property type="entry name" value="TAT_signal"/>
</dbReference>
<dbReference type="STRING" id="463040.CAL15_20750"/>
<feature type="chain" id="PRO_5011986656" description="serine-type D-Ala-D-Ala carboxypeptidase" evidence="16">
    <location>
        <begin position="22"/>
        <end position="403"/>
    </location>
</feature>
<dbReference type="Gene3D" id="3.40.710.10">
    <property type="entry name" value="DD-peptidase/beta-lactamase superfamily"/>
    <property type="match status" value="1"/>
</dbReference>
<keyword evidence="10" id="KW-0573">Peptidoglycan synthesis</keyword>
<keyword evidence="8" id="KW-0378">Hydrolase</keyword>
<dbReference type="GO" id="GO:0071555">
    <property type="term" value="P:cell wall organization"/>
    <property type="evidence" value="ECO:0007669"/>
    <property type="project" value="UniProtKB-KW"/>
</dbReference>
<dbReference type="InterPro" id="IPR012338">
    <property type="entry name" value="Beta-lactam/transpept-like"/>
</dbReference>
<dbReference type="AlphaFoldDB" id="A0A1W6ZIA8"/>
<evidence type="ECO:0000256" key="5">
    <source>
        <dbReference type="ARBA" id="ARBA00022645"/>
    </source>
</evidence>
<comment type="function">
    <text evidence="1">Removes C-terminal D-alanyl residues from sugar-peptide cell wall precursors.</text>
</comment>
<keyword evidence="11" id="KW-0961">Cell wall biogenesis/degradation</keyword>
<dbReference type="PROSITE" id="PS51318">
    <property type="entry name" value="TAT"/>
    <property type="match status" value="1"/>
</dbReference>
<feature type="active site" evidence="13">
    <location>
        <position position="143"/>
    </location>
</feature>
<comment type="similarity">
    <text evidence="3 15">Belongs to the peptidase S11 family.</text>
</comment>
<reference evidence="18 19" key="1">
    <citation type="submission" date="2017-05" db="EMBL/GenBank/DDBJ databases">
        <title>Complete and WGS of Bordetella genogroups.</title>
        <authorList>
            <person name="Spilker T."/>
            <person name="LiPuma J."/>
        </authorList>
    </citation>
    <scope>NUCLEOTIDE SEQUENCE [LARGE SCALE GENOMIC DNA]</scope>
    <source>
        <strain evidence="18 19">AU7206</strain>
    </source>
</reference>
<dbReference type="GO" id="GO:0009252">
    <property type="term" value="P:peptidoglycan biosynthetic process"/>
    <property type="evidence" value="ECO:0007669"/>
    <property type="project" value="UniProtKB-UniPathway"/>
</dbReference>
<dbReference type="PANTHER" id="PTHR21581">
    <property type="entry name" value="D-ALANYL-D-ALANINE CARBOXYPEPTIDASE"/>
    <property type="match status" value="1"/>
</dbReference>
<protein>
    <recommendedName>
        <fullName evidence="4">serine-type D-Ala-D-Ala carboxypeptidase</fullName>
        <ecNumber evidence="4">3.4.16.4</ecNumber>
    </recommendedName>
</protein>
<evidence type="ECO:0000256" key="13">
    <source>
        <dbReference type="PIRSR" id="PIRSR618044-1"/>
    </source>
</evidence>